<comment type="subcellular location">
    <subcellularLocation>
        <location evidence="1">Cytoplasm</location>
    </subcellularLocation>
</comment>
<keyword evidence="10 14" id="KW-0460">Magnesium</keyword>
<evidence type="ECO:0000256" key="5">
    <source>
        <dbReference type="ARBA" id="ARBA00022490"/>
    </source>
</evidence>
<feature type="binding site" evidence="13">
    <location>
        <begin position="210"/>
        <end position="212"/>
    </location>
    <ligand>
        <name>ATP</name>
        <dbReference type="ChEBI" id="CHEBI:30616"/>
    </ligand>
</feature>
<feature type="binding site" evidence="14">
    <location>
        <position position="344"/>
    </location>
    <ligand>
        <name>Mg(2+)</name>
        <dbReference type="ChEBI" id="CHEBI:18420"/>
        <label>1</label>
    </ligand>
</feature>
<proteinExistence type="inferred from homology"/>
<feature type="binding site" evidence="13">
    <location>
        <position position="327"/>
    </location>
    <ligand>
        <name>ATP</name>
        <dbReference type="ChEBI" id="CHEBI:30616"/>
    </ligand>
</feature>
<evidence type="ECO:0000256" key="17">
    <source>
        <dbReference type="RuleBase" id="RU004356"/>
    </source>
</evidence>
<feature type="domain" description="GS beta-grasp" evidence="18">
    <location>
        <begin position="28"/>
        <end position="113"/>
    </location>
</feature>
<dbReference type="GO" id="GO:0046872">
    <property type="term" value="F:metal ion binding"/>
    <property type="evidence" value="ECO:0007669"/>
    <property type="project" value="UniProtKB-KW"/>
</dbReference>
<keyword evidence="7 14" id="KW-0479">Metal-binding</keyword>
<dbReference type="InterPro" id="IPR027302">
    <property type="entry name" value="Gln_synth_N_conserv_site"/>
</dbReference>
<dbReference type="Pfam" id="PF00120">
    <property type="entry name" value="Gln-synt_C"/>
    <property type="match status" value="1"/>
</dbReference>
<dbReference type="InterPro" id="IPR008146">
    <property type="entry name" value="Gln_synth_cat_dom"/>
</dbReference>
<dbReference type="STRING" id="1379270.GEMMAAP_01435"/>
<evidence type="ECO:0000256" key="16">
    <source>
        <dbReference type="RuleBase" id="RU000384"/>
    </source>
</evidence>
<dbReference type="OrthoDB" id="9807095at2"/>
<keyword evidence="5" id="KW-0963">Cytoplasm</keyword>
<dbReference type="GO" id="GO:0004356">
    <property type="term" value="F:glutamine synthetase activity"/>
    <property type="evidence" value="ECO:0007669"/>
    <property type="project" value="UniProtKB-EC"/>
</dbReference>
<dbReference type="PROSITE" id="PS51986">
    <property type="entry name" value="GS_BETA_GRASP"/>
    <property type="match status" value="1"/>
</dbReference>
<feature type="binding site" evidence="13">
    <location>
        <begin position="258"/>
        <end position="260"/>
    </location>
    <ligand>
        <name>ATP</name>
        <dbReference type="ChEBI" id="CHEBI:30616"/>
    </ligand>
</feature>
<comment type="catalytic activity">
    <reaction evidence="11 17">
        <text>L-glutamate + NH4(+) + ATP = L-glutamine + ADP + phosphate + H(+)</text>
        <dbReference type="Rhea" id="RHEA:16169"/>
        <dbReference type="ChEBI" id="CHEBI:15378"/>
        <dbReference type="ChEBI" id="CHEBI:28938"/>
        <dbReference type="ChEBI" id="CHEBI:29985"/>
        <dbReference type="ChEBI" id="CHEBI:30616"/>
        <dbReference type="ChEBI" id="CHEBI:43474"/>
        <dbReference type="ChEBI" id="CHEBI:58359"/>
        <dbReference type="ChEBI" id="CHEBI:456216"/>
        <dbReference type="EC" id="6.3.1.2"/>
    </reaction>
</comment>
<keyword evidence="6 17" id="KW-0436">Ligase</keyword>
<dbReference type="PANTHER" id="PTHR43785:SF12">
    <property type="entry name" value="TYPE-1 GLUTAMINE SYNTHETASE 2"/>
    <property type="match status" value="1"/>
</dbReference>
<keyword evidence="9 13" id="KW-0067">ATP-binding</keyword>
<protein>
    <recommendedName>
        <fullName evidence="4 17">Glutamine synthetase</fullName>
        <ecNumber evidence="3 17">6.3.1.2</ecNumber>
    </recommendedName>
</protein>
<dbReference type="InterPro" id="IPR027303">
    <property type="entry name" value="Gln_synth_gly_rich_site"/>
</dbReference>
<evidence type="ECO:0000313" key="20">
    <source>
        <dbReference type="EMBL" id="AMW03867.1"/>
    </source>
</evidence>
<dbReference type="InterPro" id="IPR036651">
    <property type="entry name" value="Gln_synt_N_sf"/>
</dbReference>
<dbReference type="PANTHER" id="PTHR43785">
    <property type="entry name" value="GAMMA-GLUTAMYLPUTRESCINE SYNTHETASE"/>
    <property type="match status" value="1"/>
</dbReference>
<dbReference type="GO" id="GO:0005524">
    <property type="term" value="F:ATP binding"/>
    <property type="evidence" value="ECO:0007669"/>
    <property type="project" value="UniProtKB-KW"/>
</dbReference>
<comment type="cofactor">
    <cofactor evidence="14">
        <name>Mg(2+)</name>
        <dbReference type="ChEBI" id="CHEBI:18420"/>
    </cofactor>
    <text evidence="14">Binds 2 Mg(2+) ions per subunit.</text>
</comment>
<evidence type="ECO:0000256" key="11">
    <source>
        <dbReference type="ARBA" id="ARBA00049436"/>
    </source>
</evidence>
<keyword evidence="21" id="KW-1185">Reference proteome</keyword>
<dbReference type="PROSITE" id="PS00180">
    <property type="entry name" value="GLNA_1"/>
    <property type="match status" value="1"/>
</dbReference>
<evidence type="ECO:0000256" key="9">
    <source>
        <dbReference type="ARBA" id="ARBA00022840"/>
    </source>
</evidence>
<feature type="binding site" evidence="14">
    <location>
        <position position="145"/>
    </location>
    <ligand>
        <name>Mg(2+)</name>
        <dbReference type="ChEBI" id="CHEBI:18420"/>
        <label>1</label>
    </ligand>
</feature>
<dbReference type="InterPro" id="IPR004809">
    <property type="entry name" value="Gln_synth_I"/>
</dbReference>
<feature type="binding site" evidence="12">
    <location>
        <position position="327"/>
    </location>
    <ligand>
        <name>L-glutamate</name>
        <dbReference type="ChEBI" id="CHEBI:29985"/>
    </ligand>
</feature>
<dbReference type="SMART" id="SM01230">
    <property type="entry name" value="Gln-synt_C"/>
    <property type="match status" value="1"/>
</dbReference>
<evidence type="ECO:0000256" key="13">
    <source>
        <dbReference type="PIRSR" id="PIRSR604809-2"/>
    </source>
</evidence>
<sequence>MATPSRSLVPTNLSGATAADILELAEAQQVRFLRLQFTDILGVIKNVEIPTSQFRKALQGDIMFDGSSIAGFVRVEESDMLLAPDLSTFQIFPWGDPSARVGRLICDINMPDGTPFSGDPRGVLKRQLVRAAELGYVMNAGMEAEFFLFKPTEDGRPATHTHDVGGYFDLAPMDLGEDARRAIVDALEQMGFEVEASHHEVAHGQHEIDFRYADALRTADNIATFRFVVKQVARQFGLIASFMPKPVFGQNGSGMHTHQSLFRNNQNAFWDPSREWALSVTALHYIGGLLKHARAMTAVTNPLVNSYKRLVPGFEAPVNVAWSMRNRSPMIRVPERRGSGTRLELRTPDPAANPYLALTVMLAAGLDGLATEADWREPVNTNIWEMSYRERRRLRVDDLPQSLNEACDDLEKNEVICEALGEHITQQYLAAKRAEWNEYNQRVTEWELDRYLARY</sequence>
<dbReference type="FunFam" id="3.10.20.70:FF:000005">
    <property type="entry name" value="Glutamine synthetase"/>
    <property type="match status" value="1"/>
</dbReference>
<dbReference type="KEGG" id="gph:GEMMAAP_01435"/>
<dbReference type="Proteomes" id="UP000076404">
    <property type="component" value="Chromosome"/>
</dbReference>
<dbReference type="PROSITE" id="PS00181">
    <property type="entry name" value="GLNA_ATP"/>
    <property type="match status" value="1"/>
</dbReference>
<feature type="binding site" evidence="12">
    <location>
        <position position="346"/>
    </location>
    <ligand>
        <name>L-glutamate</name>
        <dbReference type="ChEBI" id="CHEBI:29985"/>
    </ligand>
</feature>
<accession>A0A143BFT1</accession>
<evidence type="ECO:0000256" key="15">
    <source>
        <dbReference type="PROSITE-ProRule" id="PRU01330"/>
    </source>
</evidence>
<evidence type="ECO:0000256" key="10">
    <source>
        <dbReference type="ARBA" id="ARBA00022842"/>
    </source>
</evidence>
<evidence type="ECO:0000256" key="12">
    <source>
        <dbReference type="PIRSR" id="PIRSR604809-1"/>
    </source>
</evidence>
<evidence type="ECO:0000256" key="2">
    <source>
        <dbReference type="ARBA" id="ARBA00009897"/>
    </source>
</evidence>
<organism evidence="20 21">
    <name type="scientific">Gemmatimonas phototrophica</name>
    <dbReference type="NCBI Taxonomy" id="1379270"/>
    <lineage>
        <taxon>Bacteria</taxon>
        <taxon>Pseudomonadati</taxon>
        <taxon>Gemmatimonadota</taxon>
        <taxon>Gemmatimonadia</taxon>
        <taxon>Gemmatimonadales</taxon>
        <taxon>Gemmatimonadaceae</taxon>
        <taxon>Gemmatimonas</taxon>
    </lineage>
</organism>
<evidence type="ECO:0000256" key="14">
    <source>
        <dbReference type="PIRSR" id="PIRSR604809-3"/>
    </source>
</evidence>
<comment type="similarity">
    <text evidence="2 15 16">Belongs to the glutamine synthetase family.</text>
</comment>
<feature type="binding site" evidence="14">
    <location>
        <position position="200"/>
    </location>
    <ligand>
        <name>Mg(2+)</name>
        <dbReference type="ChEBI" id="CHEBI:18420"/>
        <label>1</label>
    </ligand>
</feature>
<dbReference type="InterPro" id="IPR008147">
    <property type="entry name" value="Gln_synt_N"/>
</dbReference>
<evidence type="ECO:0000256" key="6">
    <source>
        <dbReference type="ARBA" id="ARBA00022598"/>
    </source>
</evidence>
<dbReference type="AlphaFoldDB" id="A0A143BFT1"/>
<evidence type="ECO:0000259" key="19">
    <source>
        <dbReference type="PROSITE" id="PS51987"/>
    </source>
</evidence>
<dbReference type="Gene3D" id="3.30.590.10">
    <property type="entry name" value="Glutamine synthetase/guanido kinase, catalytic domain"/>
    <property type="match status" value="1"/>
</dbReference>
<reference evidence="20 21" key="1">
    <citation type="journal article" date="2014" name="Proc. Natl. Acad. Sci. U.S.A.">
        <title>Functional type 2 photosynthetic reaction centers found in the rare bacterial phylum Gemmatimonadetes.</title>
        <authorList>
            <person name="Zeng Y."/>
            <person name="Feng F."/>
            <person name="Medova H."/>
            <person name="Dean J."/>
            <person name="Koblizek M."/>
        </authorList>
    </citation>
    <scope>NUCLEOTIDE SEQUENCE [LARGE SCALE GENOMIC DNA]</scope>
    <source>
        <strain evidence="20 21">AP64</strain>
    </source>
</reference>
<feature type="binding site" evidence="14">
    <location>
        <position position="256"/>
    </location>
    <ligand>
        <name>Mg(2+)</name>
        <dbReference type="ChEBI" id="CHEBI:18420"/>
        <label>1</label>
    </ligand>
</feature>
<dbReference type="GO" id="GO:0005737">
    <property type="term" value="C:cytoplasm"/>
    <property type="evidence" value="ECO:0007669"/>
    <property type="project" value="UniProtKB-SubCell"/>
</dbReference>
<dbReference type="SUPFAM" id="SSF55931">
    <property type="entry name" value="Glutamine synthetase/guanido kinase"/>
    <property type="match status" value="1"/>
</dbReference>
<reference evidence="20 21" key="2">
    <citation type="journal article" date="2016" name="Environ. Microbiol. Rep.">
        <title>Metagenomic evidence for the presence of phototrophic Gemmatimonadetes bacteria in diverse environments.</title>
        <authorList>
            <person name="Zeng Y."/>
            <person name="Baumbach J."/>
            <person name="Barbosa E.G."/>
            <person name="Azevedo V."/>
            <person name="Zhang C."/>
            <person name="Koblizek M."/>
        </authorList>
    </citation>
    <scope>NUCLEOTIDE SEQUENCE [LARGE SCALE GENOMIC DNA]</scope>
    <source>
        <strain evidence="20 21">AP64</strain>
    </source>
</reference>
<evidence type="ECO:0000259" key="18">
    <source>
        <dbReference type="PROSITE" id="PS51986"/>
    </source>
</evidence>
<feature type="binding site" evidence="14">
    <location>
        <position position="207"/>
    </location>
    <ligand>
        <name>Mg(2+)</name>
        <dbReference type="ChEBI" id="CHEBI:18420"/>
        <label>1</label>
    </ligand>
</feature>
<dbReference type="FunFam" id="3.30.590.10:FF:000003">
    <property type="entry name" value="Glutamine synthetase 2"/>
    <property type="match status" value="1"/>
</dbReference>
<keyword evidence="8 13" id="KW-0547">Nucleotide-binding</keyword>
<dbReference type="eggNOG" id="COG0174">
    <property type="taxonomic scope" value="Bacteria"/>
</dbReference>
<evidence type="ECO:0000256" key="4">
    <source>
        <dbReference type="ARBA" id="ARBA00021364"/>
    </source>
</evidence>
<evidence type="ECO:0000313" key="21">
    <source>
        <dbReference type="Proteomes" id="UP000076404"/>
    </source>
</evidence>
<dbReference type="RefSeq" id="WP_053333922.1">
    <property type="nucleotide sequence ID" value="NZ_CP011454.1"/>
</dbReference>
<feature type="binding site" evidence="12">
    <location>
        <begin position="251"/>
        <end position="252"/>
    </location>
    <ligand>
        <name>L-glutamate</name>
        <dbReference type="ChEBI" id="CHEBI:29985"/>
    </ligand>
</feature>
<dbReference type="NCBIfam" id="TIGR00653">
    <property type="entry name" value="GlnA"/>
    <property type="match status" value="1"/>
</dbReference>
<gene>
    <name evidence="20" type="ORF">GEMMAAP_01435</name>
</gene>
<feature type="binding site" evidence="12">
    <location>
        <position position="315"/>
    </location>
    <ligand>
        <name>L-glutamate</name>
        <dbReference type="ChEBI" id="CHEBI:29985"/>
    </ligand>
</feature>
<dbReference type="EMBL" id="CP011454">
    <property type="protein sequence ID" value="AMW03867.1"/>
    <property type="molecule type" value="Genomic_DNA"/>
</dbReference>
<dbReference type="SUPFAM" id="SSF54368">
    <property type="entry name" value="Glutamine synthetase, N-terminal domain"/>
    <property type="match status" value="1"/>
</dbReference>
<dbReference type="Pfam" id="PF03951">
    <property type="entry name" value="Gln-synt_N"/>
    <property type="match status" value="1"/>
</dbReference>
<feature type="domain" description="GS catalytic" evidence="19">
    <location>
        <begin position="120"/>
        <end position="455"/>
    </location>
</feature>
<dbReference type="EC" id="6.3.1.2" evidence="3 17"/>
<feature type="binding site" evidence="14">
    <location>
        <position position="143"/>
    </location>
    <ligand>
        <name>Mg(2+)</name>
        <dbReference type="ChEBI" id="CHEBI:18420"/>
        <label>1</label>
    </ligand>
</feature>
<dbReference type="GO" id="GO:0006542">
    <property type="term" value="P:glutamine biosynthetic process"/>
    <property type="evidence" value="ECO:0007669"/>
    <property type="project" value="InterPro"/>
</dbReference>
<evidence type="ECO:0000256" key="8">
    <source>
        <dbReference type="ARBA" id="ARBA00022741"/>
    </source>
</evidence>
<dbReference type="PROSITE" id="PS51987">
    <property type="entry name" value="GS_CATALYTIC"/>
    <property type="match status" value="1"/>
</dbReference>
<name>A0A143BFT1_9BACT</name>
<evidence type="ECO:0000256" key="7">
    <source>
        <dbReference type="ARBA" id="ARBA00022723"/>
    </source>
</evidence>
<evidence type="ECO:0000256" key="1">
    <source>
        <dbReference type="ARBA" id="ARBA00004496"/>
    </source>
</evidence>
<feature type="binding site" evidence="12">
    <location>
        <position position="309"/>
    </location>
    <ligand>
        <name>L-glutamate</name>
        <dbReference type="ChEBI" id="CHEBI:29985"/>
    </ligand>
</feature>
<feature type="binding site" evidence="13">
    <location>
        <position position="195"/>
    </location>
    <ligand>
        <name>ATP</name>
        <dbReference type="ChEBI" id="CHEBI:30616"/>
    </ligand>
</feature>
<dbReference type="Gene3D" id="3.10.20.70">
    <property type="entry name" value="Glutamine synthetase, N-terminal domain"/>
    <property type="match status" value="1"/>
</dbReference>
<dbReference type="InterPro" id="IPR014746">
    <property type="entry name" value="Gln_synth/guanido_kin_cat_dom"/>
</dbReference>
<evidence type="ECO:0000256" key="3">
    <source>
        <dbReference type="ARBA" id="ARBA00012937"/>
    </source>
</evidence>